<organism evidence="2 3">
    <name type="scientific">Exiguobacterium profundum</name>
    <dbReference type="NCBI Taxonomy" id="307643"/>
    <lineage>
        <taxon>Bacteria</taxon>
        <taxon>Bacillati</taxon>
        <taxon>Bacillota</taxon>
        <taxon>Bacilli</taxon>
        <taxon>Bacillales</taxon>
        <taxon>Bacillales Family XII. Incertae Sedis</taxon>
        <taxon>Exiguobacterium</taxon>
    </lineage>
</organism>
<protein>
    <submittedName>
        <fullName evidence="2">Uncharacterized protein</fullName>
    </submittedName>
</protein>
<name>A0ABY8AYU8_9BACL</name>
<dbReference type="Proteomes" id="UP001219957">
    <property type="component" value="Chromosome"/>
</dbReference>
<dbReference type="EMBL" id="CP109617">
    <property type="protein sequence ID" value="WED54990.1"/>
    <property type="molecule type" value="Genomic_DNA"/>
</dbReference>
<keyword evidence="1" id="KW-0812">Transmembrane</keyword>
<keyword evidence="3" id="KW-1185">Reference proteome</keyword>
<sequence length="92" mass="10629">MWWQWYGFETIMMLIFAGISIGTGRHLFLSKTDKVLTISFVSMVIGFCMMLVGVGYIRGFDGMGWFVYGLLLYGGSLLVYLTFTIFRLKREE</sequence>
<evidence type="ECO:0000256" key="1">
    <source>
        <dbReference type="SAM" id="Phobius"/>
    </source>
</evidence>
<reference evidence="2 3" key="1">
    <citation type="submission" date="2022-10" db="EMBL/GenBank/DDBJ databases">
        <title>Complete genome sequence of Exiguobacterium profundum TSS-3 isolated from an extremely saline-alkaline spring located in Ixtapa, Chiapas-Mexico.</title>
        <authorList>
            <person name="Rincon-Rosales R."/>
            <person name="Rogel M.A."/>
            <person name="Rincon-Molina C.I."/>
            <person name="Guerrero G."/>
            <person name="Manzano-Gomez L.A."/>
            <person name="Lopez-Lopez A."/>
            <person name="Rincon Molina F.A."/>
            <person name="Martinez-Romero E."/>
        </authorList>
    </citation>
    <scope>NUCLEOTIDE SEQUENCE [LARGE SCALE GENOMIC DNA]</scope>
    <source>
        <strain evidence="2 3">TSS-3</strain>
    </source>
</reference>
<keyword evidence="1" id="KW-0472">Membrane</keyword>
<feature type="transmembrane region" description="Helical" evidence="1">
    <location>
        <begin position="35"/>
        <end position="57"/>
    </location>
</feature>
<gene>
    <name evidence="2" type="ORF">OE059_13305</name>
</gene>
<accession>A0ABY8AYU8</accession>
<proteinExistence type="predicted"/>
<keyword evidence="1" id="KW-1133">Transmembrane helix</keyword>
<feature type="transmembrane region" description="Helical" evidence="1">
    <location>
        <begin position="6"/>
        <end position="28"/>
    </location>
</feature>
<dbReference type="RefSeq" id="WP_143404743.1">
    <property type="nucleotide sequence ID" value="NZ_CAXPIM010000009.1"/>
</dbReference>
<evidence type="ECO:0000313" key="3">
    <source>
        <dbReference type="Proteomes" id="UP001219957"/>
    </source>
</evidence>
<evidence type="ECO:0000313" key="2">
    <source>
        <dbReference type="EMBL" id="WED54990.1"/>
    </source>
</evidence>
<feature type="transmembrane region" description="Helical" evidence="1">
    <location>
        <begin position="63"/>
        <end position="86"/>
    </location>
</feature>